<evidence type="ECO:0000313" key="3">
    <source>
        <dbReference type="Proteomes" id="UP000011087"/>
    </source>
</evidence>
<name>L1I7Z7_GUITC</name>
<reference evidence="1 3" key="1">
    <citation type="journal article" date="2012" name="Nature">
        <title>Algal genomes reveal evolutionary mosaicism and the fate of nucleomorphs.</title>
        <authorList>
            <consortium name="DOE Joint Genome Institute"/>
            <person name="Curtis B.A."/>
            <person name="Tanifuji G."/>
            <person name="Burki F."/>
            <person name="Gruber A."/>
            <person name="Irimia M."/>
            <person name="Maruyama S."/>
            <person name="Arias M.C."/>
            <person name="Ball S.G."/>
            <person name="Gile G.H."/>
            <person name="Hirakawa Y."/>
            <person name="Hopkins J.F."/>
            <person name="Kuo A."/>
            <person name="Rensing S.A."/>
            <person name="Schmutz J."/>
            <person name="Symeonidi A."/>
            <person name="Elias M."/>
            <person name="Eveleigh R.J."/>
            <person name="Herman E.K."/>
            <person name="Klute M.J."/>
            <person name="Nakayama T."/>
            <person name="Obornik M."/>
            <person name="Reyes-Prieto A."/>
            <person name="Armbrust E.V."/>
            <person name="Aves S.J."/>
            <person name="Beiko R.G."/>
            <person name="Coutinho P."/>
            <person name="Dacks J.B."/>
            <person name="Durnford D.G."/>
            <person name="Fast N.M."/>
            <person name="Green B.R."/>
            <person name="Grisdale C.J."/>
            <person name="Hempel F."/>
            <person name="Henrissat B."/>
            <person name="Hoppner M.P."/>
            <person name="Ishida K."/>
            <person name="Kim E."/>
            <person name="Koreny L."/>
            <person name="Kroth P.G."/>
            <person name="Liu Y."/>
            <person name="Malik S.B."/>
            <person name="Maier U.G."/>
            <person name="McRose D."/>
            <person name="Mock T."/>
            <person name="Neilson J.A."/>
            <person name="Onodera N.T."/>
            <person name="Poole A.M."/>
            <person name="Pritham E.J."/>
            <person name="Richards T.A."/>
            <person name="Rocap G."/>
            <person name="Roy S.W."/>
            <person name="Sarai C."/>
            <person name="Schaack S."/>
            <person name="Shirato S."/>
            <person name="Slamovits C.H."/>
            <person name="Spencer D.F."/>
            <person name="Suzuki S."/>
            <person name="Worden A.Z."/>
            <person name="Zauner S."/>
            <person name="Barry K."/>
            <person name="Bell C."/>
            <person name="Bharti A.K."/>
            <person name="Crow J.A."/>
            <person name="Grimwood J."/>
            <person name="Kramer R."/>
            <person name="Lindquist E."/>
            <person name="Lucas S."/>
            <person name="Salamov A."/>
            <person name="McFadden G.I."/>
            <person name="Lane C.E."/>
            <person name="Keeling P.J."/>
            <person name="Gray M.W."/>
            <person name="Grigoriev I.V."/>
            <person name="Archibald J.M."/>
        </authorList>
    </citation>
    <scope>NUCLEOTIDE SEQUENCE</scope>
    <source>
        <strain evidence="1 3">CCMP2712</strain>
    </source>
</reference>
<gene>
    <name evidence="1" type="ORF">GUITHDRAFT_148667</name>
</gene>
<evidence type="ECO:0000313" key="1">
    <source>
        <dbReference type="EMBL" id="EKX32376.1"/>
    </source>
</evidence>
<dbReference type="EnsemblProtists" id="EKX32376">
    <property type="protein sequence ID" value="EKX32376"/>
    <property type="gene ID" value="GUITHDRAFT_148667"/>
</dbReference>
<proteinExistence type="predicted"/>
<evidence type="ECO:0000313" key="2">
    <source>
        <dbReference type="EnsemblProtists" id="EKX32376"/>
    </source>
</evidence>
<dbReference type="Proteomes" id="UP000011087">
    <property type="component" value="Unassembled WGS sequence"/>
</dbReference>
<dbReference type="HOGENOM" id="CLU_1317616_0_0_1"/>
<dbReference type="PaxDb" id="55529-EKX32376"/>
<protein>
    <recommendedName>
        <fullName evidence="4">Nudix hydrolase domain-containing protein</fullName>
    </recommendedName>
</protein>
<dbReference type="AlphaFoldDB" id="L1I7Z7"/>
<reference evidence="2" key="3">
    <citation type="submission" date="2016-03" db="UniProtKB">
        <authorList>
            <consortium name="EnsemblProtists"/>
        </authorList>
    </citation>
    <scope>IDENTIFICATION</scope>
</reference>
<organism evidence="1">
    <name type="scientific">Guillardia theta (strain CCMP2712)</name>
    <name type="common">Cryptophyte</name>
    <dbReference type="NCBI Taxonomy" id="905079"/>
    <lineage>
        <taxon>Eukaryota</taxon>
        <taxon>Cryptophyceae</taxon>
        <taxon>Pyrenomonadales</taxon>
        <taxon>Geminigeraceae</taxon>
        <taxon>Guillardia</taxon>
    </lineage>
</organism>
<dbReference type="GeneID" id="17289103"/>
<accession>L1I7Z7</accession>
<dbReference type="eggNOG" id="ENOG502S992">
    <property type="taxonomic scope" value="Eukaryota"/>
</dbReference>
<dbReference type="RefSeq" id="XP_005819356.1">
    <property type="nucleotide sequence ID" value="XM_005819299.1"/>
</dbReference>
<dbReference type="EMBL" id="JH993193">
    <property type="protein sequence ID" value="EKX32376.1"/>
    <property type="molecule type" value="Genomic_DNA"/>
</dbReference>
<sequence>MGLGLEQELLPRLIDLAGFKSSRLVGRSETDESLLHESGTPERPPSTDAMIRVVGDSGYRAFVIAKHSEYGYLLLEANKKRKGGRHFQLPGGHVDAHEISQYGIDEGSRLYRLAPIEFHSGAYGPQGVKLHETGRRFFRLDISDVDSVQDLPPATPLSMEDFRLCLSREHTGFRFQKSPAKAAELVTLHSGGKSSLAITLYESSQKPQD</sequence>
<keyword evidence="3" id="KW-1185">Reference proteome</keyword>
<reference evidence="3" key="2">
    <citation type="submission" date="2012-11" db="EMBL/GenBank/DDBJ databases">
        <authorList>
            <person name="Kuo A."/>
            <person name="Curtis B.A."/>
            <person name="Tanifuji G."/>
            <person name="Burki F."/>
            <person name="Gruber A."/>
            <person name="Irimia M."/>
            <person name="Maruyama S."/>
            <person name="Arias M.C."/>
            <person name="Ball S.G."/>
            <person name="Gile G.H."/>
            <person name="Hirakawa Y."/>
            <person name="Hopkins J.F."/>
            <person name="Rensing S.A."/>
            <person name="Schmutz J."/>
            <person name="Symeonidi A."/>
            <person name="Elias M."/>
            <person name="Eveleigh R.J."/>
            <person name="Herman E.K."/>
            <person name="Klute M.J."/>
            <person name="Nakayama T."/>
            <person name="Obornik M."/>
            <person name="Reyes-Prieto A."/>
            <person name="Armbrust E.V."/>
            <person name="Aves S.J."/>
            <person name="Beiko R.G."/>
            <person name="Coutinho P."/>
            <person name="Dacks J.B."/>
            <person name="Durnford D.G."/>
            <person name="Fast N.M."/>
            <person name="Green B.R."/>
            <person name="Grisdale C."/>
            <person name="Hempe F."/>
            <person name="Henrissat B."/>
            <person name="Hoppner M.P."/>
            <person name="Ishida K.-I."/>
            <person name="Kim E."/>
            <person name="Koreny L."/>
            <person name="Kroth P.G."/>
            <person name="Liu Y."/>
            <person name="Malik S.-B."/>
            <person name="Maier U.G."/>
            <person name="McRose D."/>
            <person name="Mock T."/>
            <person name="Neilson J.A."/>
            <person name="Onodera N.T."/>
            <person name="Poole A.M."/>
            <person name="Pritham E.J."/>
            <person name="Richards T.A."/>
            <person name="Rocap G."/>
            <person name="Roy S.W."/>
            <person name="Sarai C."/>
            <person name="Schaack S."/>
            <person name="Shirato S."/>
            <person name="Slamovits C.H."/>
            <person name="Spencer D.F."/>
            <person name="Suzuki S."/>
            <person name="Worden A.Z."/>
            <person name="Zauner S."/>
            <person name="Barry K."/>
            <person name="Bell C."/>
            <person name="Bharti A.K."/>
            <person name="Crow J.A."/>
            <person name="Grimwood J."/>
            <person name="Kramer R."/>
            <person name="Lindquist E."/>
            <person name="Lucas S."/>
            <person name="Salamov A."/>
            <person name="McFadden G.I."/>
            <person name="Lane C.E."/>
            <person name="Keeling P.J."/>
            <person name="Gray M.W."/>
            <person name="Grigoriev I.V."/>
            <person name="Archibald J.M."/>
        </authorList>
    </citation>
    <scope>NUCLEOTIDE SEQUENCE</scope>
    <source>
        <strain evidence="3">CCMP2712</strain>
    </source>
</reference>
<dbReference type="KEGG" id="gtt:GUITHDRAFT_148667"/>
<evidence type="ECO:0008006" key="4">
    <source>
        <dbReference type="Google" id="ProtNLM"/>
    </source>
</evidence>
<dbReference type="OrthoDB" id="343877at2759"/>